<feature type="transmembrane region" description="Helical" evidence="8">
    <location>
        <begin position="370"/>
        <end position="388"/>
    </location>
</feature>
<gene>
    <name evidence="10" type="ORF">GCM10022402_04290</name>
</gene>
<feature type="transmembrane region" description="Helical" evidence="8">
    <location>
        <begin position="59"/>
        <end position="83"/>
    </location>
</feature>
<dbReference type="Proteomes" id="UP001500908">
    <property type="component" value="Unassembled WGS sequence"/>
</dbReference>
<dbReference type="InterPro" id="IPR001173">
    <property type="entry name" value="Glyco_trans_2-like"/>
</dbReference>
<evidence type="ECO:0000313" key="10">
    <source>
        <dbReference type="EMBL" id="GAA3726702.1"/>
    </source>
</evidence>
<keyword evidence="4 8" id="KW-0812">Transmembrane</keyword>
<evidence type="ECO:0000256" key="6">
    <source>
        <dbReference type="ARBA" id="ARBA00023136"/>
    </source>
</evidence>
<protein>
    <recommendedName>
        <fullName evidence="9">Glycosyltransferase 2-like domain-containing protein</fullName>
    </recommendedName>
</protein>
<feature type="region of interest" description="Disordered" evidence="7">
    <location>
        <begin position="1"/>
        <end position="20"/>
    </location>
</feature>
<feature type="domain" description="Glycosyltransferase 2-like" evidence="9">
    <location>
        <begin position="211"/>
        <end position="401"/>
    </location>
</feature>
<dbReference type="RefSeq" id="WP_344966660.1">
    <property type="nucleotide sequence ID" value="NZ_BAABDD010000001.1"/>
</dbReference>
<keyword evidence="3" id="KW-0808">Transferase</keyword>
<evidence type="ECO:0000256" key="4">
    <source>
        <dbReference type="ARBA" id="ARBA00022692"/>
    </source>
</evidence>
<dbReference type="Gene3D" id="3.90.550.10">
    <property type="entry name" value="Spore Coat Polysaccharide Biosynthesis Protein SpsA, Chain A"/>
    <property type="match status" value="1"/>
</dbReference>
<feature type="transmembrane region" description="Helical" evidence="8">
    <location>
        <begin position="418"/>
        <end position="440"/>
    </location>
</feature>
<dbReference type="Pfam" id="PF13632">
    <property type="entry name" value="Glyco_trans_2_3"/>
    <property type="match status" value="1"/>
</dbReference>
<feature type="transmembrane region" description="Helical" evidence="8">
    <location>
        <begin position="446"/>
        <end position="471"/>
    </location>
</feature>
<keyword evidence="6 8" id="KW-0472">Membrane</keyword>
<keyword evidence="5 8" id="KW-1133">Transmembrane helix</keyword>
<evidence type="ECO:0000256" key="5">
    <source>
        <dbReference type="ARBA" id="ARBA00022989"/>
    </source>
</evidence>
<comment type="subcellular location">
    <subcellularLocation>
        <location evidence="1">Membrane</location>
        <topology evidence="1">Multi-pass membrane protein</topology>
    </subcellularLocation>
</comment>
<dbReference type="CDD" id="cd06427">
    <property type="entry name" value="CESA_like_2"/>
    <property type="match status" value="1"/>
</dbReference>
<evidence type="ECO:0000256" key="8">
    <source>
        <dbReference type="SAM" id="Phobius"/>
    </source>
</evidence>
<proteinExistence type="predicted"/>
<accession>A0ABP7EWU0</accession>
<sequence length="514" mass="56885">MTSSLPRGRHRREPVTPPSISIPIVIPTPGRARGRHACPSPSRHHSAYELFSQGQRVTLVLAGLVAVGSVVAVGPIAAGAALIAGLTVLYAIVLLFKLWIVGASCDSAVLRFDAAELPRREELPVYTVLVPLHREGKVVPSLLARLSALDYPHDRLQILLLVEADDAETREALPATLPPGFELVLIPPEAPRTKPKACNVGLERARGEFCVIYDAEDRPDPDQLRAAVATLRALPSWVVCVQAELRYWNPWTNWLTRCFAAEYALNFGLFLPGLDRYRLPIPLGGTSNHFRTEALRELGGWDPHNVTEDADLGIRIARYGWGVRMMDSVTEEEANSQLGNWLRQRSRWIKGYLQTWLVHMRAPMRLLRELGGRGFASFQITVGISTFTTLANPVVWGLTLCYLVLGPEPIASLFPRPVLYTGMVAMVAGNLLLVYCHMAACLRIGLYGLVSGMLLLPLYWALISVAGYRAVLQLLRPSRRHYWELTEHGLVTERCAEAEQPEPLLGHAPTGHTN</sequence>
<dbReference type="PANTHER" id="PTHR43867">
    <property type="entry name" value="CELLULOSE SYNTHASE CATALYTIC SUBUNIT A [UDP-FORMING]"/>
    <property type="match status" value="1"/>
</dbReference>
<name>A0ABP7EWU0_9ACTN</name>
<evidence type="ECO:0000256" key="3">
    <source>
        <dbReference type="ARBA" id="ARBA00022679"/>
    </source>
</evidence>
<evidence type="ECO:0000313" key="11">
    <source>
        <dbReference type="Proteomes" id="UP001500908"/>
    </source>
</evidence>
<keyword evidence="2" id="KW-0328">Glycosyltransferase</keyword>
<organism evidence="10 11">
    <name type="scientific">Salinactinospora qingdaonensis</name>
    <dbReference type="NCBI Taxonomy" id="702744"/>
    <lineage>
        <taxon>Bacteria</taxon>
        <taxon>Bacillati</taxon>
        <taxon>Actinomycetota</taxon>
        <taxon>Actinomycetes</taxon>
        <taxon>Streptosporangiales</taxon>
        <taxon>Nocardiopsidaceae</taxon>
        <taxon>Salinactinospora</taxon>
    </lineage>
</organism>
<evidence type="ECO:0000259" key="9">
    <source>
        <dbReference type="Pfam" id="PF13632"/>
    </source>
</evidence>
<dbReference type="InterPro" id="IPR029044">
    <property type="entry name" value="Nucleotide-diphossugar_trans"/>
</dbReference>
<evidence type="ECO:0000256" key="7">
    <source>
        <dbReference type="SAM" id="MobiDB-lite"/>
    </source>
</evidence>
<dbReference type="InterPro" id="IPR050321">
    <property type="entry name" value="Glycosyltr_2/OpgH_subfam"/>
</dbReference>
<evidence type="ECO:0000256" key="1">
    <source>
        <dbReference type="ARBA" id="ARBA00004141"/>
    </source>
</evidence>
<dbReference type="PANTHER" id="PTHR43867:SF2">
    <property type="entry name" value="CELLULOSE SYNTHASE CATALYTIC SUBUNIT A [UDP-FORMING]"/>
    <property type="match status" value="1"/>
</dbReference>
<feature type="transmembrane region" description="Helical" evidence="8">
    <location>
        <begin position="89"/>
        <end position="110"/>
    </location>
</feature>
<comment type="caution">
    <text evidence="10">The sequence shown here is derived from an EMBL/GenBank/DDBJ whole genome shotgun (WGS) entry which is preliminary data.</text>
</comment>
<evidence type="ECO:0000256" key="2">
    <source>
        <dbReference type="ARBA" id="ARBA00022676"/>
    </source>
</evidence>
<dbReference type="SUPFAM" id="SSF53448">
    <property type="entry name" value="Nucleotide-diphospho-sugar transferases"/>
    <property type="match status" value="1"/>
</dbReference>
<keyword evidence="11" id="KW-1185">Reference proteome</keyword>
<dbReference type="EMBL" id="BAABDD010000001">
    <property type="protein sequence ID" value="GAA3726702.1"/>
    <property type="molecule type" value="Genomic_DNA"/>
</dbReference>
<reference evidence="11" key="1">
    <citation type="journal article" date="2019" name="Int. J. Syst. Evol. Microbiol.">
        <title>The Global Catalogue of Microorganisms (GCM) 10K type strain sequencing project: providing services to taxonomists for standard genome sequencing and annotation.</title>
        <authorList>
            <consortium name="The Broad Institute Genomics Platform"/>
            <consortium name="The Broad Institute Genome Sequencing Center for Infectious Disease"/>
            <person name="Wu L."/>
            <person name="Ma J."/>
        </authorList>
    </citation>
    <scope>NUCLEOTIDE SEQUENCE [LARGE SCALE GENOMIC DNA]</scope>
    <source>
        <strain evidence="11">JCM 17137</strain>
    </source>
</reference>